<dbReference type="InterPro" id="IPR028098">
    <property type="entry name" value="Glyco_trans_4-like_N"/>
</dbReference>
<evidence type="ECO:0000259" key="1">
    <source>
        <dbReference type="Pfam" id="PF13439"/>
    </source>
</evidence>
<reference evidence="2" key="1">
    <citation type="submission" date="2016-11" db="EMBL/GenBank/DDBJ databases">
        <title>Draft Genome Sequence of Marinobacter hydrocarbonoclasticus strain STW2, a polyaromatic aromatic hydrocarbon degrading and denitrifying bacterium from rhizosphere of Seagrass Enhalus acodoides.</title>
        <authorList>
            <person name="Ling J."/>
            <person name="Dong J."/>
        </authorList>
    </citation>
    <scope>NUCLEOTIDE SEQUENCE [LARGE SCALE GENOMIC DNA]</scope>
    <source>
        <strain evidence="2">STW2</strain>
    </source>
</reference>
<dbReference type="GO" id="GO:0016757">
    <property type="term" value="F:glycosyltransferase activity"/>
    <property type="evidence" value="ECO:0007669"/>
    <property type="project" value="UniProtKB-ARBA"/>
</dbReference>
<dbReference type="RefSeq" id="WP_072677440.1">
    <property type="nucleotide sequence ID" value="NZ_MPKY01000001.1"/>
</dbReference>
<feature type="domain" description="Glycosyltransferase subfamily 4-like N-terminal" evidence="1">
    <location>
        <begin position="64"/>
        <end position="171"/>
    </location>
</feature>
<proteinExistence type="predicted"/>
<keyword evidence="3" id="KW-1185">Reference proteome</keyword>
<dbReference type="Proteomes" id="UP000183986">
    <property type="component" value="Unassembled WGS sequence"/>
</dbReference>
<dbReference type="InterPro" id="IPR050194">
    <property type="entry name" value="Glycosyltransferase_grp1"/>
</dbReference>
<evidence type="ECO:0000313" key="3">
    <source>
        <dbReference type="Proteomes" id="UP000183986"/>
    </source>
</evidence>
<organism evidence="2 3">
    <name type="scientific">Marinobacter nauticus</name>
    <name type="common">Marinobacter hydrocarbonoclasticus</name>
    <name type="synonym">Marinobacter aquaeolei</name>
    <dbReference type="NCBI Taxonomy" id="2743"/>
    <lineage>
        <taxon>Bacteria</taxon>
        <taxon>Pseudomonadati</taxon>
        <taxon>Pseudomonadota</taxon>
        <taxon>Gammaproteobacteria</taxon>
        <taxon>Pseudomonadales</taxon>
        <taxon>Marinobacteraceae</taxon>
        <taxon>Marinobacter</taxon>
    </lineage>
</organism>
<dbReference type="AlphaFoldDB" id="A0A1M2UZ25"/>
<dbReference type="SUPFAM" id="SSF53756">
    <property type="entry name" value="UDP-Glycosyltransferase/glycogen phosphorylase"/>
    <property type="match status" value="1"/>
</dbReference>
<dbReference type="EMBL" id="MPKY01000001">
    <property type="protein sequence ID" value="OJT00579.1"/>
    <property type="molecule type" value="Genomic_DNA"/>
</dbReference>
<dbReference type="PANTHER" id="PTHR45947:SF3">
    <property type="entry name" value="SULFOQUINOVOSYL TRANSFERASE SQD2"/>
    <property type="match status" value="1"/>
</dbReference>
<dbReference type="PANTHER" id="PTHR45947">
    <property type="entry name" value="SULFOQUINOVOSYL TRANSFERASE SQD2"/>
    <property type="match status" value="1"/>
</dbReference>
<dbReference type="Gene3D" id="3.40.50.2000">
    <property type="entry name" value="Glycogen Phosphorylase B"/>
    <property type="match status" value="2"/>
</dbReference>
<dbReference type="CDD" id="cd03801">
    <property type="entry name" value="GT4_PimA-like"/>
    <property type="match status" value="1"/>
</dbReference>
<dbReference type="OrthoDB" id="9777346at2"/>
<gene>
    <name evidence="2" type="ORF">BEE62_11100</name>
</gene>
<evidence type="ECO:0000313" key="2">
    <source>
        <dbReference type="EMBL" id="OJT00579.1"/>
    </source>
</evidence>
<protein>
    <recommendedName>
        <fullName evidence="1">Glycosyltransferase subfamily 4-like N-terminal domain-containing protein</fullName>
    </recommendedName>
</protein>
<accession>A0A1M2UZ25</accession>
<dbReference type="Pfam" id="PF13692">
    <property type="entry name" value="Glyco_trans_1_4"/>
    <property type="match status" value="1"/>
</dbReference>
<name>A0A1M2UZ25_MARNT</name>
<dbReference type="Pfam" id="PF13439">
    <property type="entry name" value="Glyco_transf_4"/>
    <property type="match status" value="1"/>
</dbReference>
<comment type="caution">
    <text evidence="2">The sequence shown here is derived from an EMBL/GenBank/DDBJ whole genome shotgun (WGS) entry which is preliminary data.</text>
</comment>
<sequence length="376" mass="41029">MRVVVFARHPGGGIRTYFSYVYGDKAQKNNAFSLVTPESEALRSLVEPLANVEVSAQSSDNLAILLIALLKQVVKIRPAIVHSHGFTAGLIAALPLWLLRIPHVITTHDVFMPGHFQGRLGKLKKWIMASLFSLADVINPVGEDAALNFIDTFPALGSRGRVKEIQNGIKAESFLGNSVRNLRKEVGIPSGALVLGFFGRFMAQKGFGLLIDAVERLNREGAGKPVHVCCFGWGGFIREEQADIHSRGLAPFFHFFPATDLMAEAIRGVDVVVMPSKWEACPLLPMEVMVSGRPLITSNCIGMKEVVADSPALVFESGSLGGLVEKIRLFGANQDTFQLESDRFRQEAASRFDVSQTSSKLVHLFDGVLVKSGSDR</sequence>